<dbReference type="HOGENOM" id="CLU_000604_1_22_5"/>
<evidence type="ECO:0000313" key="8">
    <source>
        <dbReference type="Proteomes" id="UP000007730"/>
    </source>
</evidence>
<dbReference type="PROSITE" id="PS00211">
    <property type="entry name" value="ABC_TRANSPORTER_1"/>
    <property type="match status" value="1"/>
</dbReference>
<keyword evidence="4 7" id="KW-0067">ATP-binding</keyword>
<comment type="function">
    <text evidence="5">Involved in beta-(1--&gt;2)glucan export. Transmembrane domains (TMD) form a pore in the inner membrane and the ATP-binding domain (NBD) is responsible for energy generation.</text>
</comment>
<dbReference type="GO" id="GO:0005524">
    <property type="term" value="F:ATP binding"/>
    <property type="evidence" value="ECO:0007669"/>
    <property type="project" value="UniProtKB-KW"/>
</dbReference>
<dbReference type="Proteomes" id="UP000007730">
    <property type="component" value="Chromosome"/>
</dbReference>
<dbReference type="CDD" id="cd03293">
    <property type="entry name" value="ABC_NrtD_SsuB_transporters"/>
    <property type="match status" value="1"/>
</dbReference>
<keyword evidence="2" id="KW-0813">Transport</keyword>
<dbReference type="InterPro" id="IPR003593">
    <property type="entry name" value="AAA+_ATPase"/>
</dbReference>
<dbReference type="OrthoDB" id="9807242at2"/>
<organism evidence="7 8">
    <name type="scientific">Afipia carboxidovorans (strain ATCC 49405 / DSM 1227 / KCTC 32145 / OM5)</name>
    <name type="common">Oligotropha carboxidovorans</name>
    <dbReference type="NCBI Taxonomy" id="504832"/>
    <lineage>
        <taxon>Bacteria</taxon>
        <taxon>Pseudomonadati</taxon>
        <taxon>Pseudomonadota</taxon>
        <taxon>Alphaproteobacteria</taxon>
        <taxon>Hyphomicrobiales</taxon>
        <taxon>Nitrobacteraceae</taxon>
        <taxon>Afipia</taxon>
    </lineage>
</organism>
<evidence type="ECO:0000256" key="2">
    <source>
        <dbReference type="ARBA" id="ARBA00022448"/>
    </source>
</evidence>
<protein>
    <submittedName>
        <fullName evidence="7">ABC transporter ATP-binding protein</fullName>
    </submittedName>
</protein>
<keyword evidence="8" id="KW-1185">Reference proteome</keyword>
<dbReference type="STRING" id="504832.OCA5_c23530"/>
<dbReference type="KEGG" id="ocg:OCA5_c23530"/>
<dbReference type="KEGG" id="oca:OCAR_5650"/>
<keyword evidence="3" id="KW-0547">Nucleotide-binding</keyword>
<comment type="similarity">
    <text evidence="1">Belongs to the ABC transporter superfamily.</text>
</comment>
<dbReference type="InterPro" id="IPR003439">
    <property type="entry name" value="ABC_transporter-like_ATP-bd"/>
</dbReference>
<proteinExistence type="inferred from homology"/>
<evidence type="ECO:0000256" key="3">
    <source>
        <dbReference type="ARBA" id="ARBA00022741"/>
    </source>
</evidence>
<evidence type="ECO:0000256" key="5">
    <source>
        <dbReference type="ARBA" id="ARBA00024722"/>
    </source>
</evidence>
<dbReference type="PANTHER" id="PTHR42788">
    <property type="entry name" value="TAURINE IMPORT ATP-BINDING PROTEIN-RELATED"/>
    <property type="match status" value="1"/>
</dbReference>
<dbReference type="AlphaFoldDB" id="B6JEQ7"/>
<dbReference type="SMART" id="SM00382">
    <property type="entry name" value="AAA"/>
    <property type="match status" value="1"/>
</dbReference>
<evidence type="ECO:0000259" key="6">
    <source>
        <dbReference type="PROSITE" id="PS50893"/>
    </source>
</evidence>
<dbReference type="PROSITE" id="PS50893">
    <property type="entry name" value="ABC_TRANSPORTER_2"/>
    <property type="match status" value="1"/>
</dbReference>
<dbReference type="EMBL" id="CP002826">
    <property type="protein sequence ID" value="AEI07052.1"/>
    <property type="molecule type" value="Genomic_DNA"/>
</dbReference>
<gene>
    <name evidence="7" type="ordered locus">OCA5_c23530</name>
</gene>
<dbReference type="SUPFAM" id="SSF52540">
    <property type="entry name" value="P-loop containing nucleoside triphosphate hydrolases"/>
    <property type="match status" value="1"/>
</dbReference>
<evidence type="ECO:0000256" key="4">
    <source>
        <dbReference type="ARBA" id="ARBA00022840"/>
    </source>
</evidence>
<dbReference type="eggNOG" id="COG1116">
    <property type="taxonomic scope" value="Bacteria"/>
</dbReference>
<sequence length="254" mass="28447">MMMEPAISVRGVSKIFGGFQALRDVDLDIRQGELHIFLGPSGCGKTTLMRMISGFELPSNGRILHCGTPITGPGPDRGLIFQEGVNFPWRTVRRNVEFGLEMKGMPKAQRAEVAQKFIDLVGLTEFASHYPSQISGGMKQKMALATALANDPEALLMDEPFGALDAQTRSVMQRELLRIWSETNKTIIFVTHSIREALLLGNRISLFKTRPGEIAKIYDLDEELGKPNIERDSTDRKLVDMEGEIYRVMRDGEY</sequence>
<dbReference type="GO" id="GO:0016887">
    <property type="term" value="F:ATP hydrolysis activity"/>
    <property type="evidence" value="ECO:0007669"/>
    <property type="project" value="InterPro"/>
</dbReference>
<evidence type="ECO:0000256" key="1">
    <source>
        <dbReference type="ARBA" id="ARBA00005417"/>
    </source>
</evidence>
<evidence type="ECO:0000313" key="7">
    <source>
        <dbReference type="EMBL" id="AEI07052.1"/>
    </source>
</evidence>
<dbReference type="Pfam" id="PF00005">
    <property type="entry name" value="ABC_tran"/>
    <property type="match status" value="1"/>
</dbReference>
<accession>B6JEQ7</accession>
<feature type="domain" description="ABC transporter" evidence="6">
    <location>
        <begin position="7"/>
        <end position="236"/>
    </location>
</feature>
<name>B6JEQ7_AFIC5</name>
<dbReference type="RefSeq" id="WP_012562808.1">
    <property type="nucleotide sequence ID" value="NC_011386.1"/>
</dbReference>
<dbReference type="Gene3D" id="3.40.50.300">
    <property type="entry name" value="P-loop containing nucleotide triphosphate hydrolases"/>
    <property type="match status" value="1"/>
</dbReference>
<dbReference type="InterPro" id="IPR017871">
    <property type="entry name" value="ABC_transporter-like_CS"/>
</dbReference>
<reference evidence="7 8" key="1">
    <citation type="journal article" date="2011" name="J. Bacteriol.">
        <title>Complete genome sequences of the chemolithoautotrophic Oligotropha carboxidovorans strains OM4 and OM5.</title>
        <authorList>
            <person name="Volland S."/>
            <person name="Rachinger M."/>
            <person name="Strittmatter A."/>
            <person name="Daniel R."/>
            <person name="Gottschalk G."/>
            <person name="Meyer O."/>
        </authorList>
    </citation>
    <scope>NUCLEOTIDE SEQUENCE [LARGE SCALE GENOMIC DNA]</scope>
    <source>
        <strain evidence="8">ATCC 49405 / DSM 1227 / KCTC 32145 / OM5</strain>
    </source>
</reference>
<dbReference type="InterPro" id="IPR027417">
    <property type="entry name" value="P-loop_NTPase"/>
</dbReference>
<dbReference type="InterPro" id="IPR050166">
    <property type="entry name" value="ABC_transporter_ATP-bind"/>
</dbReference>
<dbReference type="PANTHER" id="PTHR42788:SF13">
    <property type="entry name" value="ALIPHATIC SULFONATES IMPORT ATP-BINDING PROTEIN SSUB"/>
    <property type="match status" value="1"/>
</dbReference>